<proteinExistence type="predicted"/>
<dbReference type="InterPro" id="IPR002577">
    <property type="entry name" value="HTH_HxlR"/>
</dbReference>
<protein>
    <submittedName>
        <fullName evidence="5">Transcriptional regulator</fullName>
    </submittedName>
</protein>
<dbReference type="RefSeq" id="WP_135337254.1">
    <property type="nucleotide sequence ID" value="NZ_JBHLTX010000051.1"/>
</dbReference>
<evidence type="ECO:0000256" key="1">
    <source>
        <dbReference type="ARBA" id="ARBA00023015"/>
    </source>
</evidence>
<sequence>MENTTRRYHCPVELTLDVIGGKWAVVLLAHLKEGALRYGALRRRTPGISEKVLVQRLRELEAKGLVARTENDGRPPGVEYRLTEEGLSLAPVLEALYGWGERRAARTGVRVEPAG</sequence>
<dbReference type="Proteomes" id="UP000297948">
    <property type="component" value="Unassembled WGS sequence"/>
</dbReference>
<dbReference type="InterPro" id="IPR036390">
    <property type="entry name" value="WH_DNA-bd_sf"/>
</dbReference>
<evidence type="ECO:0000313" key="5">
    <source>
        <dbReference type="EMBL" id="TGB18064.1"/>
    </source>
</evidence>
<keyword evidence="6" id="KW-1185">Reference proteome</keyword>
<dbReference type="InterPro" id="IPR036388">
    <property type="entry name" value="WH-like_DNA-bd_sf"/>
</dbReference>
<name>A0A4Z0HFI8_9ACTN</name>
<organism evidence="5 6">
    <name type="scientific">Streptomyces palmae</name>
    <dbReference type="NCBI Taxonomy" id="1701085"/>
    <lineage>
        <taxon>Bacteria</taxon>
        <taxon>Bacillati</taxon>
        <taxon>Actinomycetota</taxon>
        <taxon>Actinomycetes</taxon>
        <taxon>Kitasatosporales</taxon>
        <taxon>Streptomycetaceae</taxon>
        <taxon>Streptomyces</taxon>
    </lineage>
</organism>
<dbReference type="Gene3D" id="1.10.10.10">
    <property type="entry name" value="Winged helix-like DNA-binding domain superfamily/Winged helix DNA-binding domain"/>
    <property type="match status" value="1"/>
</dbReference>
<keyword evidence="2" id="KW-0238">DNA-binding</keyword>
<dbReference type="PANTHER" id="PTHR33204:SF29">
    <property type="entry name" value="TRANSCRIPTIONAL REGULATOR"/>
    <property type="match status" value="1"/>
</dbReference>
<dbReference type="OrthoDB" id="370168at2"/>
<gene>
    <name evidence="5" type="ORF">E4099_02620</name>
</gene>
<reference evidence="5 6" key="1">
    <citation type="submission" date="2019-03" db="EMBL/GenBank/DDBJ databases">
        <authorList>
            <person name="Gonzalez-Pimentel J.L."/>
        </authorList>
    </citation>
    <scope>NUCLEOTIDE SEQUENCE [LARGE SCALE GENOMIC DNA]</scope>
    <source>
        <strain evidence="5 6">JCM 31289</strain>
    </source>
</reference>
<dbReference type="Pfam" id="PF01638">
    <property type="entry name" value="HxlR"/>
    <property type="match status" value="1"/>
</dbReference>
<accession>A0A4Z0HFI8</accession>
<dbReference type="SUPFAM" id="SSF46785">
    <property type="entry name" value="Winged helix' DNA-binding domain"/>
    <property type="match status" value="1"/>
</dbReference>
<dbReference type="GO" id="GO:0003677">
    <property type="term" value="F:DNA binding"/>
    <property type="evidence" value="ECO:0007669"/>
    <property type="project" value="UniProtKB-KW"/>
</dbReference>
<dbReference type="PANTHER" id="PTHR33204">
    <property type="entry name" value="TRANSCRIPTIONAL REGULATOR, MARR FAMILY"/>
    <property type="match status" value="1"/>
</dbReference>
<evidence type="ECO:0000259" key="4">
    <source>
        <dbReference type="PROSITE" id="PS51118"/>
    </source>
</evidence>
<evidence type="ECO:0000256" key="2">
    <source>
        <dbReference type="ARBA" id="ARBA00023125"/>
    </source>
</evidence>
<evidence type="ECO:0000256" key="3">
    <source>
        <dbReference type="ARBA" id="ARBA00023163"/>
    </source>
</evidence>
<comment type="caution">
    <text evidence="5">The sequence shown here is derived from an EMBL/GenBank/DDBJ whole genome shotgun (WGS) entry which is preliminary data.</text>
</comment>
<keyword evidence="1" id="KW-0805">Transcription regulation</keyword>
<evidence type="ECO:0000313" key="6">
    <source>
        <dbReference type="Proteomes" id="UP000297948"/>
    </source>
</evidence>
<dbReference type="PROSITE" id="PS51118">
    <property type="entry name" value="HTH_HXLR"/>
    <property type="match status" value="1"/>
</dbReference>
<feature type="domain" description="HTH hxlR-type" evidence="4">
    <location>
        <begin position="10"/>
        <end position="108"/>
    </location>
</feature>
<keyword evidence="3" id="KW-0804">Transcription</keyword>
<dbReference type="AlphaFoldDB" id="A0A4Z0HFI8"/>
<dbReference type="EMBL" id="SRID01000011">
    <property type="protein sequence ID" value="TGB18064.1"/>
    <property type="molecule type" value="Genomic_DNA"/>
</dbReference>